<keyword evidence="3" id="KW-1185">Reference proteome</keyword>
<feature type="domain" description="DUF4031" evidence="1">
    <location>
        <begin position="2"/>
        <end position="76"/>
    </location>
</feature>
<reference evidence="3" key="1">
    <citation type="journal article" date="2019" name="Int. J. Syst. Evol. Microbiol.">
        <title>The Global Catalogue of Microorganisms (GCM) 10K type strain sequencing project: providing services to taxonomists for standard genome sequencing and annotation.</title>
        <authorList>
            <consortium name="The Broad Institute Genomics Platform"/>
            <consortium name="The Broad Institute Genome Sequencing Center for Infectious Disease"/>
            <person name="Wu L."/>
            <person name="Ma J."/>
        </authorList>
    </citation>
    <scope>NUCLEOTIDE SEQUENCE [LARGE SCALE GENOMIC DNA]</scope>
    <source>
        <strain evidence="3">CGMCC 1.10698</strain>
    </source>
</reference>
<protein>
    <submittedName>
        <fullName evidence="2">DUF4031 domain-containing protein</fullName>
    </submittedName>
</protein>
<sequence length="289" mass="31399">MILIDPPYWPAHGTVFSHLVSDKSLTELHDFAAAAGLRKRAFDLDHYDVPERLYHRLIVAGAAPVSGKDLVRALTASGLRVKARHRGKSTVKALSYRWNTVMPGHPEVGAGLLERWNEPHRNYHSAVHLLAVLEALDLLTDVGAPREVTLAAWFHDAVYDGVAGSDEEKSAFLAQSQLFGLVSAVEAAEVARLVRLTATHSPSPTDLGGALLCDGDLSILGSSPADYARYVAGVRADYAHVSTPNFARGRAAVLHSLLAIDPLFHTNRGRELWAENAKVNITNELVQLD</sequence>
<proteinExistence type="predicted"/>
<name>A0ABV8R2F9_9MICC</name>
<evidence type="ECO:0000313" key="2">
    <source>
        <dbReference type="EMBL" id="MFC4266110.1"/>
    </source>
</evidence>
<gene>
    <name evidence="2" type="ORF">ACFOW9_10910</name>
</gene>
<evidence type="ECO:0000259" key="1">
    <source>
        <dbReference type="Pfam" id="PF13223"/>
    </source>
</evidence>
<dbReference type="SUPFAM" id="SSF109604">
    <property type="entry name" value="HD-domain/PDEase-like"/>
    <property type="match status" value="1"/>
</dbReference>
<dbReference type="InterPro" id="IPR025109">
    <property type="entry name" value="DUF4031"/>
</dbReference>
<organism evidence="2 3">
    <name type="scientific">Arthrobacter cryoconiti</name>
    <dbReference type="NCBI Taxonomy" id="748907"/>
    <lineage>
        <taxon>Bacteria</taxon>
        <taxon>Bacillati</taxon>
        <taxon>Actinomycetota</taxon>
        <taxon>Actinomycetes</taxon>
        <taxon>Micrococcales</taxon>
        <taxon>Micrococcaceae</taxon>
        <taxon>Arthrobacter</taxon>
    </lineage>
</organism>
<comment type="caution">
    <text evidence="2">The sequence shown here is derived from an EMBL/GenBank/DDBJ whole genome shotgun (WGS) entry which is preliminary data.</text>
</comment>
<accession>A0ABV8R2F9</accession>
<dbReference type="PANTHER" id="PTHR21174">
    <property type="match status" value="1"/>
</dbReference>
<dbReference type="InterPro" id="IPR009218">
    <property type="entry name" value="HD_phosphohydro"/>
</dbReference>
<dbReference type="PANTHER" id="PTHR21174:SF0">
    <property type="entry name" value="HD PHOSPHOHYDROLASE FAMILY PROTEIN-RELATED"/>
    <property type="match status" value="1"/>
</dbReference>
<dbReference type="RefSeq" id="WP_230066940.1">
    <property type="nucleotide sequence ID" value="NZ_BAABLL010000008.1"/>
</dbReference>
<dbReference type="EMBL" id="JBHSCQ010000017">
    <property type="protein sequence ID" value="MFC4266110.1"/>
    <property type="molecule type" value="Genomic_DNA"/>
</dbReference>
<dbReference type="Pfam" id="PF13223">
    <property type="entry name" value="DUF4031"/>
    <property type="match status" value="1"/>
</dbReference>
<evidence type="ECO:0000313" key="3">
    <source>
        <dbReference type="Proteomes" id="UP001595773"/>
    </source>
</evidence>
<dbReference type="Proteomes" id="UP001595773">
    <property type="component" value="Unassembled WGS sequence"/>
</dbReference>